<evidence type="ECO:0000259" key="10">
    <source>
        <dbReference type="Pfam" id="PF01490"/>
    </source>
</evidence>
<feature type="transmembrane region" description="Helical" evidence="9">
    <location>
        <begin position="582"/>
        <end position="603"/>
    </location>
</feature>
<proteinExistence type="inferred from homology"/>
<feature type="domain" description="Amino acid transporter transmembrane" evidence="10">
    <location>
        <begin position="437"/>
        <end position="601"/>
    </location>
</feature>
<keyword evidence="3" id="KW-0813">Transport</keyword>
<dbReference type="PANTHER" id="PTHR22950:SF458">
    <property type="entry name" value="SODIUM-COUPLED NEUTRAL AMINO ACID TRANSPORTER 11-RELATED"/>
    <property type="match status" value="1"/>
</dbReference>
<feature type="compositionally biased region" description="Acidic residues" evidence="8">
    <location>
        <begin position="146"/>
        <end position="156"/>
    </location>
</feature>
<evidence type="ECO:0000256" key="4">
    <source>
        <dbReference type="ARBA" id="ARBA00022692"/>
    </source>
</evidence>
<dbReference type="GO" id="GO:0016020">
    <property type="term" value="C:membrane"/>
    <property type="evidence" value="ECO:0007669"/>
    <property type="project" value="UniProtKB-SubCell"/>
</dbReference>
<feature type="transmembrane region" description="Helical" evidence="9">
    <location>
        <begin position="255"/>
        <end position="277"/>
    </location>
</feature>
<dbReference type="Proteomes" id="UP000757232">
    <property type="component" value="Unassembled WGS sequence"/>
</dbReference>
<feature type="transmembrane region" description="Helical" evidence="9">
    <location>
        <begin position="302"/>
        <end position="323"/>
    </location>
</feature>
<keyword evidence="12" id="KW-1185">Reference proteome</keyword>
<dbReference type="AlphaFoldDB" id="A0A9Q5I1D6"/>
<feature type="transmembrane region" description="Helical" evidence="9">
    <location>
        <begin position="552"/>
        <end position="570"/>
    </location>
</feature>
<feature type="domain" description="Amino acid transporter transmembrane" evidence="10">
    <location>
        <begin position="225"/>
        <end position="428"/>
    </location>
</feature>
<dbReference type="GO" id="GO:0015179">
    <property type="term" value="F:L-amino acid transmembrane transporter activity"/>
    <property type="evidence" value="ECO:0007669"/>
    <property type="project" value="TreeGrafter"/>
</dbReference>
<evidence type="ECO:0000313" key="11">
    <source>
        <dbReference type="EMBL" id="OCB89751.1"/>
    </source>
</evidence>
<evidence type="ECO:0000256" key="9">
    <source>
        <dbReference type="SAM" id="Phobius"/>
    </source>
</evidence>
<dbReference type="GO" id="GO:0005783">
    <property type="term" value="C:endoplasmic reticulum"/>
    <property type="evidence" value="ECO:0007669"/>
    <property type="project" value="TreeGrafter"/>
</dbReference>
<protein>
    <submittedName>
        <fullName evidence="11">Amino acid transporter</fullName>
    </submittedName>
</protein>
<evidence type="ECO:0000256" key="3">
    <source>
        <dbReference type="ARBA" id="ARBA00022448"/>
    </source>
</evidence>
<feature type="region of interest" description="Disordered" evidence="8">
    <location>
        <begin position="63"/>
        <end position="178"/>
    </location>
</feature>
<reference evidence="11" key="1">
    <citation type="submission" date="2016-06" db="EMBL/GenBank/DDBJ databases">
        <title>Draft Genome sequence of the fungus Inonotus baumii.</title>
        <authorList>
            <person name="Zhu H."/>
            <person name="Lin W."/>
        </authorList>
    </citation>
    <scope>NUCLEOTIDE SEQUENCE</scope>
    <source>
        <strain evidence="11">821</strain>
    </source>
</reference>
<feature type="transmembrane region" description="Helical" evidence="9">
    <location>
        <begin position="444"/>
        <end position="462"/>
    </location>
</feature>
<comment type="subcellular location">
    <subcellularLocation>
        <location evidence="1">Membrane</location>
        <topology evidence="1">Multi-pass membrane protein</topology>
    </subcellularLocation>
</comment>
<feature type="transmembrane region" description="Helical" evidence="9">
    <location>
        <begin position="377"/>
        <end position="394"/>
    </location>
</feature>
<evidence type="ECO:0000256" key="8">
    <source>
        <dbReference type="SAM" id="MobiDB-lite"/>
    </source>
</evidence>
<evidence type="ECO:0000256" key="1">
    <source>
        <dbReference type="ARBA" id="ARBA00004141"/>
    </source>
</evidence>
<dbReference type="PANTHER" id="PTHR22950">
    <property type="entry name" value="AMINO ACID TRANSPORTER"/>
    <property type="match status" value="1"/>
</dbReference>
<feature type="transmembrane region" description="Helical" evidence="9">
    <location>
        <begin position="414"/>
        <end position="432"/>
    </location>
</feature>
<keyword evidence="6 9" id="KW-1133">Transmembrane helix</keyword>
<keyword evidence="5" id="KW-0029">Amino-acid transport</keyword>
<feature type="transmembrane region" description="Helical" evidence="9">
    <location>
        <begin position="522"/>
        <end position="546"/>
    </location>
</feature>
<evidence type="ECO:0000256" key="2">
    <source>
        <dbReference type="ARBA" id="ARBA00008066"/>
    </source>
</evidence>
<sequence length="617" mass="67453">MLPQDRAFYGLRQQDNARVFELLKGGFPILLVHGTHDASVSSEKLVETLRPEIANLKRKRVMFSTGRKPQQENGDEGTRQPLLDGEERGDPVIFSVDDDDDEEGVIGRSTDDETHANKSRSVRFQEEVRVIGPPLRSTMASREAEYDLDSDELDDDSLARVPENPLDSGRRRRRSEQPMPLLIGLVDQSTARQSIDIPLTSNGVGSAEDGYTDLEELASKRTAGGNMLDSIANMANSILGAGIIGLPYAVSQAGFFTGIFLLVVLCGVTDWTIRLIVLNAKLSGRNSYIEIMNHCFGSSGRAAVSFFQFAFAFGGMCAFGIIIGDTIPHVIRSAFPKLETMSVLWLLTNRQFVIALCTLGISYPLSLHRDIHKLSRASGLALIGMLIIVTSVLVEGPHAAPELKGDPSERFSFIRPGVFQAIGVISFATPTLDRFAMVTHVSTVISLLACCTLAISAFLVFTNKTQGNILNNFSPFDTLINVARFCFGLNMFTTLPLELFVCREVIEQFFFPHEAFNPQRHLLFTTSLIFSSLTMSIITCDLGVMLEITGGISATALAFIFPAACYIKLLPTNIPLTSRAKLPAVLCTLFGTVVLVISLIIALGKVWTAEGDARICV</sequence>
<accession>A0A9Q5I1D6</accession>
<keyword evidence="7 9" id="KW-0472">Membrane</keyword>
<feature type="transmembrane region" description="Helical" evidence="9">
    <location>
        <begin position="482"/>
        <end position="501"/>
    </location>
</feature>
<evidence type="ECO:0000256" key="5">
    <source>
        <dbReference type="ARBA" id="ARBA00022970"/>
    </source>
</evidence>
<comment type="similarity">
    <text evidence="2">Belongs to the amino acid/polyamine transporter 2 family.</text>
</comment>
<organism evidence="11 12">
    <name type="scientific">Sanghuangporus baumii</name>
    <name type="common">Phellinus baumii</name>
    <dbReference type="NCBI Taxonomy" id="108892"/>
    <lineage>
        <taxon>Eukaryota</taxon>
        <taxon>Fungi</taxon>
        <taxon>Dikarya</taxon>
        <taxon>Basidiomycota</taxon>
        <taxon>Agaricomycotina</taxon>
        <taxon>Agaricomycetes</taxon>
        <taxon>Hymenochaetales</taxon>
        <taxon>Hymenochaetaceae</taxon>
        <taxon>Sanghuangporus</taxon>
    </lineage>
</organism>
<dbReference type="EMBL" id="LNZH02000150">
    <property type="protein sequence ID" value="OCB89751.1"/>
    <property type="molecule type" value="Genomic_DNA"/>
</dbReference>
<evidence type="ECO:0000313" key="12">
    <source>
        <dbReference type="Proteomes" id="UP000757232"/>
    </source>
</evidence>
<keyword evidence="4 9" id="KW-0812">Transmembrane</keyword>
<evidence type="ECO:0000256" key="6">
    <source>
        <dbReference type="ARBA" id="ARBA00022989"/>
    </source>
</evidence>
<comment type="caution">
    <text evidence="11">The sequence shown here is derived from an EMBL/GenBank/DDBJ whole genome shotgun (WGS) entry which is preliminary data.</text>
</comment>
<name>A0A9Q5I1D6_SANBA</name>
<dbReference type="InterPro" id="IPR013057">
    <property type="entry name" value="AA_transpt_TM"/>
</dbReference>
<feature type="transmembrane region" description="Helical" evidence="9">
    <location>
        <begin position="343"/>
        <end position="365"/>
    </location>
</feature>
<dbReference type="Pfam" id="PF01490">
    <property type="entry name" value="Aa_trans"/>
    <property type="match status" value="2"/>
</dbReference>
<evidence type="ECO:0000256" key="7">
    <source>
        <dbReference type="ARBA" id="ARBA00023136"/>
    </source>
</evidence>
<gene>
    <name evidence="11" type="ORF">A7U60_g3100</name>
</gene>
<dbReference type="OrthoDB" id="28208at2759"/>